<gene>
    <name evidence="2" type="ORF">H9717_05085</name>
</gene>
<reference evidence="2" key="2">
    <citation type="submission" date="2021-04" db="EMBL/GenBank/DDBJ databases">
        <authorList>
            <person name="Gilroy R."/>
        </authorList>
    </citation>
    <scope>NUCLEOTIDE SEQUENCE</scope>
    <source>
        <strain evidence="2">CHK179-7159</strain>
    </source>
</reference>
<organism evidence="2 3">
    <name type="scientific">Candidatus Eisenbergiella merdipullorum</name>
    <dbReference type="NCBI Taxonomy" id="2838553"/>
    <lineage>
        <taxon>Bacteria</taxon>
        <taxon>Bacillati</taxon>
        <taxon>Bacillota</taxon>
        <taxon>Clostridia</taxon>
        <taxon>Lachnospirales</taxon>
        <taxon>Lachnospiraceae</taxon>
        <taxon>Eisenbergiella</taxon>
    </lineage>
</organism>
<evidence type="ECO:0000313" key="2">
    <source>
        <dbReference type="EMBL" id="HJA92477.1"/>
    </source>
</evidence>
<feature type="transmembrane region" description="Helical" evidence="1">
    <location>
        <begin position="33"/>
        <end position="61"/>
    </location>
</feature>
<protein>
    <submittedName>
        <fullName evidence="2">YcxB family protein</fullName>
    </submittedName>
</protein>
<name>A0A9D2I566_9FIRM</name>
<reference evidence="2" key="1">
    <citation type="journal article" date="2021" name="PeerJ">
        <title>Extensive microbial diversity within the chicken gut microbiome revealed by metagenomics and culture.</title>
        <authorList>
            <person name="Gilroy R."/>
            <person name="Ravi A."/>
            <person name="Getino M."/>
            <person name="Pursley I."/>
            <person name="Horton D.L."/>
            <person name="Alikhan N.F."/>
            <person name="Baker D."/>
            <person name="Gharbi K."/>
            <person name="Hall N."/>
            <person name="Watson M."/>
            <person name="Adriaenssens E.M."/>
            <person name="Foster-Nyarko E."/>
            <person name="Jarju S."/>
            <person name="Secka A."/>
            <person name="Antonio M."/>
            <person name="Oren A."/>
            <person name="Chaudhuri R.R."/>
            <person name="La Ragione R."/>
            <person name="Hildebrand F."/>
            <person name="Pallen M.J."/>
        </authorList>
    </citation>
    <scope>NUCLEOTIDE SEQUENCE</scope>
    <source>
        <strain evidence="2">CHK179-7159</strain>
    </source>
</reference>
<keyword evidence="1" id="KW-1133">Transmembrane helix</keyword>
<proteinExistence type="predicted"/>
<keyword evidence="1" id="KW-0812">Transmembrane</keyword>
<comment type="caution">
    <text evidence="2">The sequence shown here is derived from an EMBL/GenBank/DDBJ whole genome shotgun (WGS) entry which is preliminary data.</text>
</comment>
<dbReference type="Proteomes" id="UP000886858">
    <property type="component" value="Unassembled WGS sequence"/>
</dbReference>
<sequence>MQVEFDVRLDAGTLYDHLVYRAYSHTPGIMETAAGALLVIVFGMTGNLLCLIAGLVILAWLPASLWRKAARKAKQPDFQQPLHYILTEEGVEIFRKNGKDFWKWEEMEKAVSTSKSVILYTVGDSACIFPRRELKDSLIPAVEMISTHMSPRKVNIRM</sequence>
<keyword evidence="1" id="KW-0472">Membrane</keyword>
<evidence type="ECO:0000256" key="1">
    <source>
        <dbReference type="SAM" id="Phobius"/>
    </source>
</evidence>
<accession>A0A9D2I566</accession>
<dbReference type="EMBL" id="DWYY01000055">
    <property type="protein sequence ID" value="HJA92477.1"/>
    <property type="molecule type" value="Genomic_DNA"/>
</dbReference>
<evidence type="ECO:0000313" key="3">
    <source>
        <dbReference type="Proteomes" id="UP000886858"/>
    </source>
</evidence>
<dbReference type="AlphaFoldDB" id="A0A9D2I566"/>